<feature type="transmembrane region" description="Helical" evidence="7">
    <location>
        <begin position="206"/>
        <end position="229"/>
    </location>
</feature>
<proteinExistence type="inferred from homology"/>
<dbReference type="eggNOG" id="COG1173">
    <property type="taxonomic scope" value="Bacteria"/>
</dbReference>
<keyword evidence="2 7" id="KW-0813">Transport</keyword>
<dbReference type="EMBL" id="BA000035">
    <property type="protein sequence ID" value="BAC19036.1"/>
    <property type="molecule type" value="Genomic_DNA"/>
</dbReference>
<protein>
    <submittedName>
        <fullName evidence="9">Putative ABC transporter permease protein</fullName>
    </submittedName>
</protein>
<dbReference type="InterPro" id="IPR050366">
    <property type="entry name" value="BP-dependent_transpt_permease"/>
</dbReference>
<keyword evidence="3" id="KW-1003">Cell membrane</keyword>
<sequence length="290" mass="30293">MTGMALEQHAVDNPRSLLTRLPWSGRIGAGIVATVVVMAVVSLVWTPYDPIQVYPSERLEGSSWSHLFGTDRYGRDVFSQIMAGSRITLFVGLVAVAIAGLLGTPLGILAGMRRGWVETFVMRGADLMLAFPALLLAIVSGAVFGASTLSAMVAIGVAGIPAFARVARAGTLQVMSRDFVLAARSAGITQPVIAVRHVLPNITSILIVQASVAFALAILAEAALSFLGLGTPPPDPSWGRMLQTAQASLGVTPMLAVWPGVAIAVTVLGFNLLGDGLRDATDPKREVGRA</sequence>
<evidence type="ECO:0000256" key="4">
    <source>
        <dbReference type="ARBA" id="ARBA00022692"/>
    </source>
</evidence>
<keyword evidence="10" id="KW-1185">Reference proteome</keyword>
<feature type="transmembrane region" description="Helical" evidence="7">
    <location>
        <begin position="249"/>
        <end position="274"/>
    </location>
</feature>
<evidence type="ECO:0000259" key="8">
    <source>
        <dbReference type="PROSITE" id="PS50928"/>
    </source>
</evidence>
<dbReference type="KEGG" id="cef:CE2226"/>
<accession>Q8FNB8</accession>
<name>Q8FNB8_COREF</name>
<dbReference type="GO" id="GO:0005886">
    <property type="term" value="C:plasma membrane"/>
    <property type="evidence" value="ECO:0007669"/>
    <property type="project" value="UniProtKB-SubCell"/>
</dbReference>
<dbReference type="AlphaFoldDB" id="Q8FNB8"/>
<feature type="transmembrane region" description="Helical" evidence="7">
    <location>
        <begin position="124"/>
        <end position="143"/>
    </location>
</feature>
<dbReference type="CDD" id="cd06261">
    <property type="entry name" value="TM_PBP2"/>
    <property type="match status" value="1"/>
</dbReference>
<evidence type="ECO:0000313" key="9">
    <source>
        <dbReference type="EMBL" id="BAC19036.1"/>
    </source>
</evidence>
<keyword evidence="6 7" id="KW-0472">Membrane</keyword>
<evidence type="ECO:0000256" key="6">
    <source>
        <dbReference type="ARBA" id="ARBA00023136"/>
    </source>
</evidence>
<feature type="transmembrane region" description="Helical" evidence="7">
    <location>
        <begin position="27"/>
        <end position="48"/>
    </location>
</feature>
<evidence type="ECO:0000256" key="7">
    <source>
        <dbReference type="RuleBase" id="RU363032"/>
    </source>
</evidence>
<evidence type="ECO:0000256" key="3">
    <source>
        <dbReference type="ARBA" id="ARBA00022475"/>
    </source>
</evidence>
<dbReference type="Pfam" id="PF00528">
    <property type="entry name" value="BPD_transp_1"/>
    <property type="match status" value="1"/>
</dbReference>
<keyword evidence="4 7" id="KW-0812">Transmembrane</keyword>
<dbReference type="PANTHER" id="PTHR43386:SF25">
    <property type="entry name" value="PEPTIDE ABC TRANSPORTER PERMEASE PROTEIN"/>
    <property type="match status" value="1"/>
</dbReference>
<dbReference type="InterPro" id="IPR000515">
    <property type="entry name" value="MetI-like"/>
</dbReference>
<organism evidence="9 10">
    <name type="scientific">Corynebacterium efficiens (strain DSM 44549 / YS-314 / AJ 12310 / JCM 11189 / NBRC 100395)</name>
    <dbReference type="NCBI Taxonomy" id="196164"/>
    <lineage>
        <taxon>Bacteria</taxon>
        <taxon>Bacillati</taxon>
        <taxon>Actinomycetota</taxon>
        <taxon>Actinomycetes</taxon>
        <taxon>Mycobacteriales</taxon>
        <taxon>Corynebacteriaceae</taxon>
        <taxon>Corynebacterium</taxon>
    </lineage>
</organism>
<dbReference type="PROSITE" id="PS50928">
    <property type="entry name" value="ABC_TM1"/>
    <property type="match status" value="1"/>
</dbReference>
<comment type="subcellular location">
    <subcellularLocation>
        <location evidence="1 7">Cell membrane</location>
        <topology evidence="1 7">Multi-pass membrane protein</topology>
    </subcellularLocation>
</comment>
<keyword evidence="5 7" id="KW-1133">Transmembrane helix</keyword>
<dbReference type="GO" id="GO:0055085">
    <property type="term" value="P:transmembrane transport"/>
    <property type="evidence" value="ECO:0007669"/>
    <property type="project" value="InterPro"/>
</dbReference>
<evidence type="ECO:0000313" key="10">
    <source>
        <dbReference type="Proteomes" id="UP000001409"/>
    </source>
</evidence>
<dbReference type="STRING" id="196164.gene:10742657"/>
<dbReference type="OrthoDB" id="9812701at2"/>
<dbReference type="HOGENOM" id="CLU_028518_1_1_11"/>
<evidence type="ECO:0000256" key="1">
    <source>
        <dbReference type="ARBA" id="ARBA00004651"/>
    </source>
</evidence>
<feature type="domain" description="ABC transmembrane type-1" evidence="8">
    <location>
        <begin position="85"/>
        <end position="274"/>
    </location>
</feature>
<dbReference type="InterPro" id="IPR035906">
    <property type="entry name" value="MetI-like_sf"/>
</dbReference>
<accession>C8NQI9</accession>
<dbReference type="SUPFAM" id="SSF161098">
    <property type="entry name" value="MetI-like"/>
    <property type="match status" value="1"/>
</dbReference>
<dbReference type="Gene3D" id="1.10.3720.10">
    <property type="entry name" value="MetI-like"/>
    <property type="match status" value="1"/>
</dbReference>
<feature type="transmembrane region" description="Helical" evidence="7">
    <location>
        <begin position="87"/>
        <end position="112"/>
    </location>
</feature>
<dbReference type="Proteomes" id="UP000001409">
    <property type="component" value="Chromosome"/>
</dbReference>
<evidence type="ECO:0000256" key="5">
    <source>
        <dbReference type="ARBA" id="ARBA00022989"/>
    </source>
</evidence>
<comment type="similarity">
    <text evidence="7">Belongs to the binding-protein-dependent transport system permease family.</text>
</comment>
<reference evidence="9 10" key="1">
    <citation type="journal article" date="2003" name="Genome Res.">
        <title>Comparative complete genome sequence analysis of the amino acid replacements responsible for the thermostability of Corynebacterium efficiens.</title>
        <authorList>
            <person name="Nishio Y."/>
            <person name="Nakamura Y."/>
            <person name="Kawarabayasi Y."/>
            <person name="Usuda Y."/>
            <person name="Kimura E."/>
            <person name="Sugimoto S."/>
            <person name="Matsui K."/>
            <person name="Yamagishi A."/>
            <person name="Kikuchi H."/>
            <person name="Ikeo K."/>
            <person name="Gojobori T."/>
        </authorList>
    </citation>
    <scope>NUCLEOTIDE SEQUENCE [LARGE SCALE GENOMIC DNA]</scope>
    <source>
        <strain evidence="10">DSM 44549 / YS-314 / AJ 12310 / JCM 11189 / NBRC 100395</strain>
    </source>
</reference>
<evidence type="ECO:0000256" key="2">
    <source>
        <dbReference type="ARBA" id="ARBA00022448"/>
    </source>
</evidence>
<dbReference type="PANTHER" id="PTHR43386">
    <property type="entry name" value="OLIGOPEPTIDE TRANSPORT SYSTEM PERMEASE PROTEIN APPC"/>
    <property type="match status" value="1"/>
</dbReference>